<dbReference type="PANTHER" id="PTHR43685:SF11">
    <property type="entry name" value="GLYCOSYLTRANSFERASE TAGX-RELATED"/>
    <property type="match status" value="1"/>
</dbReference>
<keyword evidence="3" id="KW-1185">Reference proteome</keyword>
<dbReference type="InterPro" id="IPR029044">
    <property type="entry name" value="Nucleotide-diphossugar_trans"/>
</dbReference>
<proteinExistence type="predicted"/>
<gene>
    <name evidence="2" type="ORF">BW247_06760</name>
</gene>
<dbReference type="KEGG" id="afy:BW247_06760"/>
<evidence type="ECO:0000313" key="3">
    <source>
        <dbReference type="Proteomes" id="UP000243807"/>
    </source>
</evidence>
<organism evidence="2 3">
    <name type="scientific">Acidihalobacter ferrooxydans</name>
    <dbReference type="NCBI Taxonomy" id="1765967"/>
    <lineage>
        <taxon>Bacteria</taxon>
        <taxon>Pseudomonadati</taxon>
        <taxon>Pseudomonadota</taxon>
        <taxon>Gammaproteobacteria</taxon>
        <taxon>Chromatiales</taxon>
        <taxon>Ectothiorhodospiraceae</taxon>
        <taxon>Acidihalobacter</taxon>
    </lineage>
</organism>
<name>A0A1P8UG95_9GAMM</name>
<accession>A0A1P8UG95</accession>
<dbReference type="OrthoDB" id="5782309at2"/>
<dbReference type="CDD" id="cd04196">
    <property type="entry name" value="GT_2_like_d"/>
    <property type="match status" value="1"/>
</dbReference>
<sequence length="314" mass="34885">MRRINIALASFNGARFLPALLASIASQTLVPDCILVRDDGSADETRSILDRAHQSDMPIEFLQDEAGSLGAAANFGHILSHCTGDYTLLADQDDFWHDNKIEELVACAKSLEEQKGSALPLLVYSDARIMDSGGHVLASSASHWQGFDLRSGQDFRRVLVQNTVPGCTMLVNHALLEAALPIPESAVMHDWWLLLVAHALGEVHCVPKSLLDYRQHASNTLGAYAWNARSIVNKLRTGPLAVRQRVRADWLAAWMQAATLHERYADRMLADRRALLESVLALSQQSALRKRFTATRLGLRKEGLLRTLAWYWAL</sequence>
<dbReference type="Pfam" id="PF00535">
    <property type="entry name" value="Glycos_transf_2"/>
    <property type="match status" value="1"/>
</dbReference>
<dbReference type="InterPro" id="IPR001173">
    <property type="entry name" value="Glyco_trans_2-like"/>
</dbReference>
<feature type="domain" description="Glycosyltransferase 2-like" evidence="1">
    <location>
        <begin position="8"/>
        <end position="108"/>
    </location>
</feature>
<dbReference type="AlphaFoldDB" id="A0A1P8UG95"/>
<evidence type="ECO:0000313" key="2">
    <source>
        <dbReference type="EMBL" id="APZ42830.1"/>
    </source>
</evidence>
<dbReference type="PANTHER" id="PTHR43685">
    <property type="entry name" value="GLYCOSYLTRANSFERASE"/>
    <property type="match status" value="1"/>
</dbReference>
<dbReference type="RefSeq" id="WP_076836479.1">
    <property type="nucleotide sequence ID" value="NZ_CP019434.1"/>
</dbReference>
<reference evidence="2 3" key="1">
    <citation type="submission" date="2017-01" db="EMBL/GenBank/DDBJ databases">
        <title>Draft sequence of Acidihalobacter ferrooxidans strain DSM 14175 (strain V8).</title>
        <authorList>
            <person name="Khaleque H.N."/>
            <person name="Ramsay J.P."/>
            <person name="Murphy R.J.T."/>
            <person name="Kaksonen A.H."/>
            <person name="Boxall N.J."/>
            <person name="Watkin E.L.J."/>
        </authorList>
    </citation>
    <scope>NUCLEOTIDE SEQUENCE [LARGE SCALE GENOMIC DNA]</scope>
    <source>
        <strain evidence="2 3">V8</strain>
    </source>
</reference>
<dbReference type="Proteomes" id="UP000243807">
    <property type="component" value="Chromosome"/>
</dbReference>
<dbReference type="Gene3D" id="3.90.550.10">
    <property type="entry name" value="Spore Coat Polysaccharide Biosynthesis Protein SpsA, Chain A"/>
    <property type="match status" value="1"/>
</dbReference>
<dbReference type="SUPFAM" id="SSF53448">
    <property type="entry name" value="Nucleotide-diphospho-sugar transferases"/>
    <property type="match status" value="1"/>
</dbReference>
<dbReference type="InterPro" id="IPR050834">
    <property type="entry name" value="Glycosyltransf_2"/>
</dbReference>
<dbReference type="STRING" id="1765967.BW247_06760"/>
<dbReference type="EMBL" id="CP019434">
    <property type="protein sequence ID" value="APZ42830.1"/>
    <property type="molecule type" value="Genomic_DNA"/>
</dbReference>
<evidence type="ECO:0000259" key="1">
    <source>
        <dbReference type="Pfam" id="PF00535"/>
    </source>
</evidence>
<protein>
    <recommendedName>
        <fullName evidence="1">Glycosyltransferase 2-like domain-containing protein</fullName>
    </recommendedName>
</protein>